<keyword evidence="3" id="KW-1185">Reference proteome</keyword>
<name>A0A5C7IEG5_9ROSI</name>
<gene>
    <name evidence="2" type="ORF">EZV62_008650</name>
</gene>
<dbReference type="Proteomes" id="UP000323000">
    <property type="component" value="Chromosome 3"/>
</dbReference>
<reference evidence="3" key="1">
    <citation type="journal article" date="2019" name="Gigascience">
        <title>De novo genome assembly of the endangered Acer yangbiense, a plant species with extremely small populations endemic to Yunnan Province, China.</title>
        <authorList>
            <person name="Yang J."/>
            <person name="Wariss H.M."/>
            <person name="Tao L."/>
            <person name="Zhang R."/>
            <person name="Yun Q."/>
            <person name="Hollingsworth P."/>
            <person name="Dao Z."/>
            <person name="Luo G."/>
            <person name="Guo H."/>
            <person name="Ma Y."/>
            <person name="Sun W."/>
        </authorList>
    </citation>
    <scope>NUCLEOTIDE SEQUENCE [LARGE SCALE GENOMIC DNA]</scope>
    <source>
        <strain evidence="3">cv. Malutang</strain>
    </source>
</reference>
<evidence type="ECO:0000313" key="2">
    <source>
        <dbReference type="EMBL" id="TXG67375.1"/>
    </source>
</evidence>
<evidence type="ECO:0000256" key="1">
    <source>
        <dbReference type="SAM" id="MobiDB-lite"/>
    </source>
</evidence>
<feature type="region of interest" description="Disordered" evidence="1">
    <location>
        <begin position="43"/>
        <end position="72"/>
    </location>
</feature>
<feature type="region of interest" description="Disordered" evidence="1">
    <location>
        <begin position="98"/>
        <end position="117"/>
    </location>
</feature>
<protein>
    <submittedName>
        <fullName evidence="2">Uncharacterized protein</fullName>
    </submittedName>
</protein>
<organism evidence="2 3">
    <name type="scientific">Acer yangbiense</name>
    <dbReference type="NCBI Taxonomy" id="1000413"/>
    <lineage>
        <taxon>Eukaryota</taxon>
        <taxon>Viridiplantae</taxon>
        <taxon>Streptophyta</taxon>
        <taxon>Embryophyta</taxon>
        <taxon>Tracheophyta</taxon>
        <taxon>Spermatophyta</taxon>
        <taxon>Magnoliopsida</taxon>
        <taxon>eudicotyledons</taxon>
        <taxon>Gunneridae</taxon>
        <taxon>Pentapetalae</taxon>
        <taxon>rosids</taxon>
        <taxon>malvids</taxon>
        <taxon>Sapindales</taxon>
        <taxon>Sapindaceae</taxon>
        <taxon>Hippocastanoideae</taxon>
        <taxon>Acereae</taxon>
        <taxon>Acer</taxon>
    </lineage>
</organism>
<comment type="caution">
    <text evidence="2">The sequence shown here is derived from an EMBL/GenBank/DDBJ whole genome shotgun (WGS) entry which is preliminary data.</text>
</comment>
<proteinExistence type="predicted"/>
<dbReference type="OrthoDB" id="1747383at2759"/>
<accession>A0A5C7IEG5</accession>
<evidence type="ECO:0000313" key="3">
    <source>
        <dbReference type="Proteomes" id="UP000323000"/>
    </source>
</evidence>
<sequence>MEKVSPFCKIEACPRSSLINFRLDFFSPDWVPAVYSNSNGQLLHKRSGMSENGNLSRRSSSGSLDSVTDSGASMAELSSGIEEIGFNVPRMPIETKGFVNNSYSPKSKTRLETVNNSESLRTEAQLKFVNNNIEGQKVENHFEDEGGEFD</sequence>
<dbReference type="EMBL" id="VAHF01000003">
    <property type="protein sequence ID" value="TXG67375.1"/>
    <property type="molecule type" value="Genomic_DNA"/>
</dbReference>
<feature type="compositionally biased region" description="Low complexity" evidence="1">
    <location>
        <begin position="50"/>
        <end position="70"/>
    </location>
</feature>
<dbReference type="AlphaFoldDB" id="A0A5C7IEG5"/>